<dbReference type="InterPro" id="IPR050269">
    <property type="entry name" value="ComplexI_Subunit6"/>
</dbReference>
<evidence type="ECO:0000256" key="4">
    <source>
        <dbReference type="ARBA" id="ARBA00021095"/>
    </source>
</evidence>
<keyword evidence="11" id="KW-0520">NAD</keyword>
<evidence type="ECO:0000256" key="2">
    <source>
        <dbReference type="ARBA" id="ARBA00005698"/>
    </source>
</evidence>
<keyword evidence="9" id="KW-0249">Electron transport</keyword>
<evidence type="ECO:0000256" key="15">
    <source>
        <dbReference type="ARBA" id="ARBA00049551"/>
    </source>
</evidence>
<dbReference type="AlphaFoldDB" id="L0EAJ7"/>
<evidence type="ECO:0000256" key="5">
    <source>
        <dbReference type="ARBA" id="ARBA00022448"/>
    </source>
</evidence>
<sequence>MNYSLKILLFFCPLMFYLSLLFIRLSHPLSMGLVLLIQTCLVCISCGVMSLSFWFSYVLFLVFLGGMLVLFIYVASLASNESFYLSMSGFLFFLGFLVFSLIMVFLDNLTVSVGVNLMSSELTSILIDEDLVKTVYSDSIMIFTLYIVSYLLLTLFVVVEITGNFFGPLRFST</sequence>
<evidence type="ECO:0000256" key="1">
    <source>
        <dbReference type="ARBA" id="ARBA00004225"/>
    </source>
</evidence>
<keyword evidence="6" id="KW-0679">Respiratory chain</keyword>
<feature type="transmembrane region" description="Helical" evidence="16">
    <location>
        <begin position="83"/>
        <end position="106"/>
    </location>
</feature>
<gene>
    <name evidence="17" type="primary">ND6</name>
</gene>
<evidence type="ECO:0000256" key="3">
    <source>
        <dbReference type="ARBA" id="ARBA00012944"/>
    </source>
</evidence>
<dbReference type="GeneID" id="14412018"/>
<evidence type="ECO:0000256" key="11">
    <source>
        <dbReference type="ARBA" id="ARBA00023027"/>
    </source>
</evidence>
<comment type="similarity">
    <text evidence="2">Belongs to the complex I subunit 6 family.</text>
</comment>
<evidence type="ECO:0000256" key="12">
    <source>
        <dbReference type="ARBA" id="ARBA00023128"/>
    </source>
</evidence>
<dbReference type="PANTHER" id="PTHR11435">
    <property type="entry name" value="NADH UBIQUINONE OXIDOREDUCTASE SUBUNIT ND6"/>
    <property type="match status" value="1"/>
</dbReference>
<dbReference type="CTD" id="4541"/>
<name>L0EAJ7_CORCW</name>
<feature type="transmembrane region" description="Helical" evidence="16">
    <location>
        <begin position="6"/>
        <end position="25"/>
    </location>
</feature>
<evidence type="ECO:0000256" key="7">
    <source>
        <dbReference type="ARBA" id="ARBA00022692"/>
    </source>
</evidence>
<keyword evidence="13 16" id="KW-0472">Membrane</keyword>
<comment type="catalytic activity">
    <reaction evidence="15">
        <text>a ubiquinone + NADH + 5 H(+)(in) = a ubiquinol + NAD(+) + 4 H(+)(out)</text>
        <dbReference type="Rhea" id="RHEA:29091"/>
        <dbReference type="Rhea" id="RHEA-COMP:9565"/>
        <dbReference type="Rhea" id="RHEA-COMP:9566"/>
        <dbReference type="ChEBI" id="CHEBI:15378"/>
        <dbReference type="ChEBI" id="CHEBI:16389"/>
        <dbReference type="ChEBI" id="CHEBI:17976"/>
        <dbReference type="ChEBI" id="CHEBI:57540"/>
        <dbReference type="ChEBI" id="CHEBI:57945"/>
        <dbReference type="EC" id="7.1.1.2"/>
    </reaction>
</comment>
<evidence type="ECO:0000256" key="16">
    <source>
        <dbReference type="SAM" id="Phobius"/>
    </source>
</evidence>
<evidence type="ECO:0000313" key="17">
    <source>
        <dbReference type="EMBL" id="AGA56164.1"/>
    </source>
</evidence>
<evidence type="ECO:0000256" key="10">
    <source>
        <dbReference type="ARBA" id="ARBA00022989"/>
    </source>
</evidence>
<keyword evidence="5" id="KW-0813">Transport</keyword>
<geneLocation type="mitochondrion" evidence="17"/>
<feature type="transmembrane region" description="Helical" evidence="16">
    <location>
        <begin position="57"/>
        <end position="76"/>
    </location>
</feature>
<evidence type="ECO:0000256" key="14">
    <source>
        <dbReference type="ARBA" id="ARBA00031019"/>
    </source>
</evidence>
<dbReference type="EC" id="7.1.1.2" evidence="3"/>
<comment type="subcellular location">
    <subcellularLocation>
        <location evidence="1">Mitochondrion membrane</location>
        <topology evidence="1">Multi-pass membrane protein</topology>
    </subcellularLocation>
</comment>
<organism evidence="17">
    <name type="scientific">Corallianassa coutierei</name>
    <name type="common">Ghost shrimp</name>
    <dbReference type="NCBI Taxonomy" id="1267413"/>
    <lineage>
        <taxon>Eukaryota</taxon>
        <taxon>Metazoa</taxon>
        <taxon>Ecdysozoa</taxon>
        <taxon>Arthropoda</taxon>
        <taxon>Crustacea</taxon>
        <taxon>Multicrustacea</taxon>
        <taxon>Malacostraca</taxon>
        <taxon>Eumalacostraca</taxon>
        <taxon>Eucarida</taxon>
        <taxon>Decapoda</taxon>
        <taxon>Pleocyemata</taxon>
        <taxon>Axiidea</taxon>
        <taxon>Callianassidae</taxon>
        <taxon>Corallianassa</taxon>
    </lineage>
</organism>
<protein>
    <recommendedName>
        <fullName evidence="4">NADH-ubiquinone oxidoreductase chain 6</fullName>
        <ecNumber evidence="3">7.1.1.2</ecNumber>
    </recommendedName>
    <alternativeName>
        <fullName evidence="14">NADH dehydrogenase subunit 6</fullName>
    </alternativeName>
</protein>
<accession>L0EAJ7</accession>
<proteinExistence type="inferred from homology"/>
<dbReference type="PANTHER" id="PTHR11435:SF1">
    <property type="entry name" value="NADH-UBIQUINONE OXIDOREDUCTASE CHAIN 6"/>
    <property type="match status" value="1"/>
</dbReference>
<dbReference type="GO" id="GO:0008137">
    <property type="term" value="F:NADH dehydrogenase (ubiquinone) activity"/>
    <property type="evidence" value="ECO:0007669"/>
    <property type="project" value="UniProtKB-EC"/>
</dbReference>
<keyword evidence="10 16" id="KW-1133">Transmembrane helix</keyword>
<keyword evidence="12 17" id="KW-0496">Mitochondrion</keyword>
<keyword evidence="8" id="KW-1278">Translocase</keyword>
<evidence type="ECO:0000256" key="8">
    <source>
        <dbReference type="ARBA" id="ARBA00022967"/>
    </source>
</evidence>
<feature type="transmembrane region" description="Helical" evidence="16">
    <location>
        <begin position="140"/>
        <end position="166"/>
    </location>
</feature>
<dbReference type="GO" id="GO:0031966">
    <property type="term" value="C:mitochondrial membrane"/>
    <property type="evidence" value="ECO:0007669"/>
    <property type="project" value="UniProtKB-SubCell"/>
</dbReference>
<evidence type="ECO:0000256" key="6">
    <source>
        <dbReference type="ARBA" id="ARBA00022660"/>
    </source>
</evidence>
<dbReference type="EMBL" id="KC107817">
    <property type="protein sequence ID" value="AGA56164.1"/>
    <property type="molecule type" value="Genomic_DNA"/>
</dbReference>
<evidence type="ECO:0000256" key="13">
    <source>
        <dbReference type="ARBA" id="ARBA00023136"/>
    </source>
</evidence>
<reference evidence="17" key="1">
    <citation type="journal article" date="2013" name="Mol. Phylogenet. Evol.">
        <title>Mitogenomic analysis of decapod crustacean phylogeny corroborates traditional views on their relationships.</title>
        <authorList>
            <person name="Shen H."/>
            <person name="Braband A."/>
            <person name="Scholtz G."/>
        </authorList>
    </citation>
    <scope>NUCLEOTIDE SEQUENCE</scope>
</reference>
<dbReference type="RefSeq" id="YP_007317387.1">
    <property type="nucleotide sequence ID" value="NC_020025.1"/>
</dbReference>
<keyword evidence="7 16" id="KW-0812">Transmembrane</keyword>
<evidence type="ECO:0000256" key="9">
    <source>
        <dbReference type="ARBA" id="ARBA00022982"/>
    </source>
</evidence>